<gene>
    <name evidence="1" type="ORF">MetexDRAFT_6489</name>
</gene>
<dbReference type="RefSeq" id="WP_003607209.1">
    <property type="nucleotide sequence ID" value="NZ_AGJK01000447.1"/>
</dbReference>
<dbReference type="AlphaFoldDB" id="H1KV26"/>
<evidence type="ECO:0000313" key="2">
    <source>
        <dbReference type="Proteomes" id="UP000004382"/>
    </source>
</evidence>
<evidence type="ECO:0000313" key="1">
    <source>
        <dbReference type="EMBL" id="EHP77561.1"/>
    </source>
</evidence>
<dbReference type="EMBL" id="AGJK01000447">
    <property type="protein sequence ID" value="EHP77561.1"/>
    <property type="molecule type" value="Genomic_DNA"/>
</dbReference>
<accession>H1KV26</accession>
<name>H1KV26_METEX</name>
<reference evidence="1 2" key="1">
    <citation type="submission" date="2011-09" db="EMBL/GenBank/DDBJ databases">
        <title>The draft genome of Methylobacterium extorquens DSM 13060.</title>
        <authorList>
            <consortium name="US DOE Joint Genome Institute (JGI-PGF)"/>
            <person name="Lucas S."/>
            <person name="Han J."/>
            <person name="Lapidus A."/>
            <person name="Cheng J.-F."/>
            <person name="Goodwin L."/>
            <person name="Pitluck S."/>
            <person name="Peters L."/>
            <person name="Land M.L."/>
            <person name="Hauser L."/>
            <person name="Koskimaki J."/>
            <person name="Halonen O."/>
            <person name="Pirttila A."/>
            <person name="Frank C."/>
            <person name="Woyke T.J."/>
        </authorList>
    </citation>
    <scope>NUCLEOTIDE SEQUENCE [LARGE SCALE GENOMIC DNA]</scope>
    <source>
        <strain evidence="1 2">DSM 13060</strain>
    </source>
</reference>
<dbReference type="PATRIC" id="fig|882800.3.peg.6187"/>
<dbReference type="Proteomes" id="UP000004382">
    <property type="component" value="Unassembled WGS sequence"/>
</dbReference>
<comment type="caution">
    <text evidence="1">The sequence shown here is derived from an EMBL/GenBank/DDBJ whole genome shotgun (WGS) entry which is preliminary data.</text>
</comment>
<organism evidence="1 2">
    <name type="scientific">Methylorubrum extorquens DSM 13060</name>
    <dbReference type="NCBI Taxonomy" id="882800"/>
    <lineage>
        <taxon>Bacteria</taxon>
        <taxon>Pseudomonadati</taxon>
        <taxon>Pseudomonadota</taxon>
        <taxon>Alphaproteobacteria</taxon>
        <taxon>Hyphomicrobiales</taxon>
        <taxon>Methylobacteriaceae</taxon>
        <taxon>Methylorubrum</taxon>
    </lineage>
</organism>
<protein>
    <submittedName>
        <fullName evidence="1">Uncharacterized protein</fullName>
    </submittedName>
</protein>
<proteinExistence type="predicted"/>
<sequence>MSTQIHITPKEALVLRTFAASQYYDGPGTATWLPDVTENSGLNPQSFAAVYGSLVAKGIMLTKSHPNDPHDTCELTAAGEHILQAPLAESAPGAA</sequence>